<reference evidence="1 2" key="1">
    <citation type="submission" date="2024-05" db="EMBL/GenBank/DDBJ databases">
        <authorList>
            <person name="Wallberg A."/>
        </authorList>
    </citation>
    <scope>NUCLEOTIDE SEQUENCE [LARGE SCALE GENOMIC DNA]</scope>
</reference>
<organism evidence="1 2">
    <name type="scientific">Meganyctiphanes norvegica</name>
    <name type="common">Northern krill</name>
    <name type="synonym">Thysanopoda norvegica</name>
    <dbReference type="NCBI Taxonomy" id="48144"/>
    <lineage>
        <taxon>Eukaryota</taxon>
        <taxon>Metazoa</taxon>
        <taxon>Ecdysozoa</taxon>
        <taxon>Arthropoda</taxon>
        <taxon>Crustacea</taxon>
        <taxon>Multicrustacea</taxon>
        <taxon>Malacostraca</taxon>
        <taxon>Eumalacostraca</taxon>
        <taxon>Eucarida</taxon>
        <taxon>Euphausiacea</taxon>
        <taxon>Euphausiidae</taxon>
        <taxon>Meganyctiphanes</taxon>
    </lineage>
</organism>
<feature type="non-terminal residue" evidence="1">
    <location>
        <position position="149"/>
    </location>
</feature>
<proteinExistence type="predicted"/>
<dbReference type="EMBL" id="CAXKWB010068740">
    <property type="protein sequence ID" value="CAL4192345.1"/>
    <property type="molecule type" value="Genomic_DNA"/>
</dbReference>
<keyword evidence="2" id="KW-1185">Reference proteome</keyword>
<name>A0AAV2SEX9_MEGNR</name>
<evidence type="ECO:0000313" key="1">
    <source>
        <dbReference type="EMBL" id="CAL4192345.1"/>
    </source>
</evidence>
<feature type="non-terminal residue" evidence="1">
    <location>
        <position position="1"/>
    </location>
</feature>
<dbReference type="AlphaFoldDB" id="A0AAV2SEX9"/>
<protein>
    <submittedName>
        <fullName evidence="1">Uncharacterized protein</fullName>
    </submittedName>
</protein>
<gene>
    <name evidence="1" type="ORF">MNOR_LOCUS36729</name>
</gene>
<dbReference type="Proteomes" id="UP001497623">
    <property type="component" value="Unassembled WGS sequence"/>
</dbReference>
<sequence>QVEQLGSSGRLQYPELQGELSSLIVGCTWILRPGSEGHVLLKMAHLDLHGDCRTAHLTVSFVEKDSSSVTLCQHNITSEVSPWEWVEDDQITSGSPVKVTIRGPANTTKAEIVWTKVLSHHTWDYDISTSVPNPDCYYSCPDQNSCITE</sequence>
<evidence type="ECO:0000313" key="2">
    <source>
        <dbReference type="Proteomes" id="UP001497623"/>
    </source>
</evidence>
<comment type="caution">
    <text evidence="1">The sequence shown here is derived from an EMBL/GenBank/DDBJ whole genome shotgun (WGS) entry which is preliminary data.</text>
</comment>
<accession>A0AAV2SEX9</accession>